<organism evidence="2 3">
    <name type="scientific">Luteibacter anthropi</name>
    <dbReference type="NCBI Taxonomy" id="564369"/>
    <lineage>
        <taxon>Bacteria</taxon>
        <taxon>Pseudomonadati</taxon>
        <taxon>Pseudomonadota</taxon>
        <taxon>Gammaproteobacteria</taxon>
        <taxon>Lysobacterales</taxon>
        <taxon>Rhodanobacteraceae</taxon>
        <taxon>Luteibacter</taxon>
    </lineage>
</organism>
<keyword evidence="3" id="KW-1185">Reference proteome</keyword>
<dbReference type="AlphaFoldDB" id="A0A7X5U9M0"/>
<evidence type="ECO:0000259" key="1">
    <source>
        <dbReference type="PROSITE" id="PS50801"/>
    </source>
</evidence>
<dbReference type="PANTHER" id="PTHR33495:SF15">
    <property type="entry name" value="STAS DOMAIN-CONTAINING PROTEIN"/>
    <property type="match status" value="1"/>
</dbReference>
<dbReference type="CDD" id="cd07043">
    <property type="entry name" value="STAS_anti-anti-sigma_factors"/>
    <property type="match status" value="1"/>
</dbReference>
<evidence type="ECO:0000313" key="3">
    <source>
        <dbReference type="Proteomes" id="UP000490980"/>
    </source>
</evidence>
<dbReference type="SUPFAM" id="SSF52091">
    <property type="entry name" value="SpoIIaa-like"/>
    <property type="match status" value="1"/>
</dbReference>
<dbReference type="Gene3D" id="3.30.750.24">
    <property type="entry name" value="STAS domain"/>
    <property type="match status" value="1"/>
</dbReference>
<dbReference type="Pfam" id="PF13466">
    <property type="entry name" value="STAS_2"/>
    <property type="match status" value="1"/>
</dbReference>
<gene>
    <name evidence="2" type="ORF">HBF25_07945</name>
</gene>
<feature type="domain" description="STAS" evidence="1">
    <location>
        <begin position="1"/>
        <end position="99"/>
    </location>
</feature>
<evidence type="ECO:0000313" key="2">
    <source>
        <dbReference type="EMBL" id="NII06312.1"/>
    </source>
</evidence>
<accession>A0A7X5U9M0</accession>
<sequence length="99" mass="11089">MNIHHDTEQGCLTLHLGERFDFSIHRTFHDACLGDVAAVRSYVLDLEDVTAMDSSALGMLMLLREHAGGDRADIRLVNANPQLRNTLRIAGFDKLFTVH</sequence>
<name>A0A7X5U9M0_9GAMM</name>
<reference evidence="2 3" key="1">
    <citation type="submission" date="2020-03" db="EMBL/GenBank/DDBJ databases">
        <authorList>
            <person name="Lai Q."/>
        </authorList>
    </citation>
    <scope>NUCLEOTIDE SEQUENCE [LARGE SCALE GENOMIC DNA]</scope>
    <source>
        <strain evidence="2 3">CCUG 25036</strain>
    </source>
</reference>
<proteinExistence type="predicted"/>
<dbReference type="PANTHER" id="PTHR33495">
    <property type="entry name" value="ANTI-SIGMA FACTOR ANTAGONIST TM_1081-RELATED-RELATED"/>
    <property type="match status" value="1"/>
</dbReference>
<dbReference type="PROSITE" id="PS50801">
    <property type="entry name" value="STAS"/>
    <property type="match status" value="1"/>
</dbReference>
<comment type="caution">
    <text evidence="2">The sequence shown here is derived from an EMBL/GenBank/DDBJ whole genome shotgun (WGS) entry which is preliminary data.</text>
</comment>
<dbReference type="InterPro" id="IPR058548">
    <property type="entry name" value="MlaB-like_STAS"/>
</dbReference>
<dbReference type="Proteomes" id="UP000490980">
    <property type="component" value="Unassembled WGS sequence"/>
</dbReference>
<dbReference type="InterPro" id="IPR036513">
    <property type="entry name" value="STAS_dom_sf"/>
</dbReference>
<dbReference type="GO" id="GO:0043856">
    <property type="term" value="F:anti-sigma factor antagonist activity"/>
    <property type="evidence" value="ECO:0007669"/>
    <property type="project" value="TreeGrafter"/>
</dbReference>
<protein>
    <submittedName>
        <fullName evidence="2">STAS domain-containing protein</fullName>
    </submittedName>
</protein>
<dbReference type="InterPro" id="IPR002645">
    <property type="entry name" value="STAS_dom"/>
</dbReference>
<dbReference type="EMBL" id="JAARLZ010000003">
    <property type="protein sequence ID" value="NII06312.1"/>
    <property type="molecule type" value="Genomic_DNA"/>
</dbReference>